<evidence type="ECO:0000313" key="2">
    <source>
        <dbReference type="Proteomes" id="UP000323632"/>
    </source>
</evidence>
<comment type="caution">
    <text evidence="1">The sequence shown here is derived from an EMBL/GenBank/DDBJ whole genome shotgun (WGS) entry which is preliminary data.</text>
</comment>
<dbReference type="AlphaFoldDB" id="A0A5M6CAC4"/>
<keyword evidence="2" id="KW-1185">Reference proteome</keyword>
<accession>A0A5M6CAC4</accession>
<sequence length="422" mass="49824">MNEKLFQYLWSNKLFNPVGLKTTEGEDVDVIHPGIINTNAGPDFLEGRVRIADKIWVGNIELHLKSSDWHKHGHAANPDYQNIILHVVYEDDEPIRGIVFPTLEMKHHFNEGVIERYHHLMNLQNPIACQRKIKEVPEIVWNHWLDSLLAERWEQRLEEWKQYWEESGNDWRTLLYYRLAANFGFHTNRDAFLELTFSVPLDILVKHRKNIMQIEALLFVKSGLLTGKLQDEYMQSLEKEYHFLRRKYQLIPMVAHRWKFMRMRPSNFPTIRIAQFAMLIHKSLELFAHMLEIKNAKDLFPLLDIYASPYWDNHYRFGEISEEVQVKYLGKDSIRNILINTVAPMQYLYAKLQGKTSLIENSVQLLQGIKAEKNNILNEWNNIGIKPKDAAQSQALLQLFNQYCNNKRCLECSVGNRLIRKA</sequence>
<dbReference type="Proteomes" id="UP000323632">
    <property type="component" value="Unassembled WGS sequence"/>
</dbReference>
<evidence type="ECO:0000313" key="1">
    <source>
        <dbReference type="EMBL" id="KAA5532108.1"/>
    </source>
</evidence>
<name>A0A5M6CAC4_9BACT</name>
<gene>
    <name evidence="1" type="ORF">F0919_15005</name>
</gene>
<dbReference type="Pfam" id="PF11013">
    <property type="entry name" value="DUF2851"/>
    <property type="match status" value="1"/>
</dbReference>
<dbReference type="InterPro" id="IPR021272">
    <property type="entry name" value="DUF2851"/>
</dbReference>
<proteinExistence type="predicted"/>
<dbReference type="RefSeq" id="WP_150033610.1">
    <property type="nucleotide sequence ID" value="NZ_VWSH01000004.1"/>
</dbReference>
<protein>
    <submittedName>
        <fullName evidence="1">DUF2851 family protein</fullName>
    </submittedName>
</protein>
<reference evidence="1 2" key="1">
    <citation type="submission" date="2019-09" db="EMBL/GenBank/DDBJ databases">
        <title>Genome sequence and assembly of Taibaiella sp.</title>
        <authorList>
            <person name="Chhetri G."/>
        </authorList>
    </citation>
    <scope>NUCLEOTIDE SEQUENCE [LARGE SCALE GENOMIC DNA]</scope>
    <source>
        <strain evidence="1 2">KVB11</strain>
    </source>
</reference>
<dbReference type="EMBL" id="VWSH01000004">
    <property type="protein sequence ID" value="KAA5532108.1"/>
    <property type="molecule type" value="Genomic_DNA"/>
</dbReference>
<organism evidence="1 2">
    <name type="scientific">Taibaiella lutea</name>
    <dbReference type="NCBI Taxonomy" id="2608001"/>
    <lineage>
        <taxon>Bacteria</taxon>
        <taxon>Pseudomonadati</taxon>
        <taxon>Bacteroidota</taxon>
        <taxon>Chitinophagia</taxon>
        <taxon>Chitinophagales</taxon>
        <taxon>Chitinophagaceae</taxon>
        <taxon>Taibaiella</taxon>
    </lineage>
</organism>